<name>A0A3B0XZL7_9ZZZZ</name>
<dbReference type="EMBL" id="UOFJ01000692">
    <property type="protein sequence ID" value="VAW72951.1"/>
    <property type="molecule type" value="Genomic_DNA"/>
</dbReference>
<evidence type="ECO:0000313" key="1">
    <source>
        <dbReference type="EMBL" id="VAW72951.1"/>
    </source>
</evidence>
<gene>
    <name evidence="1" type="ORF">MNBD_GAMMA10-925</name>
</gene>
<organism evidence="1">
    <name type="scientific">hydrothermal vent metagenome</name>
    <dbReference type="NCBI Taxonomy" id="652676"/>
    <lineage>
        <taxon>unclassified sequences</taxon>
        <taxon>metagenomes</taxon>
        <taxon>ecological metagenomes</taxon>
    </lineage>
</organism>
<proteinExistence type="predicted"/>
<protein>
    <submittedName>
        <fullName evidence="1">Uncharacterized protein</fullName>
    </submittedName>
</protein>
<accession>A0A3B0XZL7</accession>
<sequence>MFFYALYLKVAVKRVVCQWGGDEVVSPSSLVFSQKRQYPGSRWRVDSRTTLPGNKKGPE</sequence>
<reference evidence="1" key="1">
    <citation type="submission" date="2018-06" db="EMBL/GenBank/DDBJ databases">
        <authorList>
            <person name="Zhirakovskaya E."/>
        </authorList>
    </citation>
    <scope>NUCLEOTIDE SEQUENCE</scope>
</reference>
<dbReference type="AlphaFoldDB" id="A0A3B0XZL7"/>